<keyword evidence="1" id="KW-1133">Transmembrane helix</keyword>
<sequence>MMLLGPFLVALIPWIIILTFSWWLSKKGFTLFVRMLPGIIAIIVAVILFYIGIVNIRGFEGGAYAILGFFLTIFSIISFATVAQKKNNQRYNI</sequence>
<accession>A0A1I4M6C7</accession>
<keyword evidence="3" id="KW-1185">Reference proteome</keyword>
<dbReference type="AlphaFoldDB" id="A0A1I4M6C7"/>
<keyword evidence="1" id="KW-0812">Transmembrane</keyword>
<dbReference type="Proteomes" id="UP000198565">
    <property type="component" value="Unassembled WGS sequence"/>
</dbReference>
<feature type="transmembrane region" description="Helical" evidence="1">
    <location>
        <begin position="6"/>
        <end position="24"/>
    </location>
</feature>
<dbReference type="OrthoDB" id="2742590at2"/>
<evidence type="ECO:0000313" key="3">
    <source>
        <dbReference type="Proteomes" id="UP000198565"/>
    </source>
</evidence>
<feature type="transmembrane region" description="Helical" evidence="1">
    <location>
        <begin position="62"/>
        <end position="83"/>
    </location>
</feature>
<dbReference type="EMBL" id="FOTR01000006">
    <property type="protein sequence ID" value="SFL98653.1"/>
    <property type="molecule type" value="Genomic_DNA"/>
</dbReference>
<evidence type="ECO:0000313" key="2">
    <source>
        <dbReference type="EMBL" id="SFL98653.1"/>
    </source>
</evidence>
<dbReference type="Pfam" id="PF14150">
    <property type="entry name" value="YesK"/>
    <property type="match status" value="1"/>
</dbReference>
<protein>
    <submittedName>
        <fullName evidence="2">YesK-like protein</fullName>
    </submittedName>
</protein>
<dbReference type="STRING" id="334253.SAMN04487943_10644"/>
<evidence type="ECO:0000256" key="1">
    <source>
        <dbReference type="SAM" id="Phobius"/>
    </source>
</evidence>
<organism evidence="2 3">
    <name type="scientific">Gracilibacillus orientalis</name>
    <dbReference type="NCBI Taxonomy" id="334253"/>
    <lineage>
        <taxon>Bacteria</taxon>
        <taxon>Bacillati</taxon>
        <taxon>Bacillota</taxon>
        <taxon>Bacilli</taxon>
        <taxon>Bacillales</taxon>
        <taxon>Bacillaceae</taxon>
        <taxon>Gracilibacillus</taxon>
    </lineage>
</organism>
<reference evidence="3" key="1">
    <citation type="submission" date="2016-10" db="EMBL/GenBank/DDBJ databases">
        <authorList>
            <person name="Varghese N."/>
            <person name="Submissions S."/>
        </authorList>
    </citation>
    <scope>NUCLEOTIDE SEQUENCE [LARGE SCALE GENOMIC DNA]</scope>
    <source>
        <strain evidence="3">CGMCC 1.4250</strain>
    </source>
</reference>
<proteinExistence type="predicted"/>
<dbReference type="InterPro" id="IPR025434">
    <property type="entry name" value="YesK-like"/>
</dbReference>
<gene>
    <name evidence="2" type="ORF">SAMN04487943_10644</name>
</gene>
<keyword evidence="1" id="KW-0472">Membrane</keyword>
<feature type="transmembrane region" description="Helical" evidence="1">
    <location>
        <begin position="36"/>
        <end position="56"/>
    </location>
</feature>
<name>A0A1I4M6C7_9BACI</name>
<dbReference type="RefSeq" id="WP_091483878.1">
    <property type="nucleotide sequence ID" value="NZ_FOTR01000006.1"/>
</dbReference>